<dbReference type="EMBL" id="CP004389">
    <property type="protein sequence ID" value="AJD54418.1"/>
    <property type="molecule type" value="Genomic_DNA"/>
</dbReference>
<geneLocation type="plasmid" evidence="3"/>
<feature type="region of interest" description="Disordered" evidence="1">
    <location>
        <begin position="51"/>
        <end position="83"/>
    </location>
</feature>
<dbReference type="Proteomes" id="UP000007127">
    <property type="component" value="Plasmid"/>
</dbReference>
<evidence type="ECO:0000256" key="1">
    <source>
        <dbReference type="SAM" id="MobiDB-lite"/>
    </source>
</evidence>
<proteinExistence type="predicted"/>
<organism evidence="2 3">
    <name type="scientific">Thalassospira xiamenensis M-5 = DSM 17429</name>
    <dbReference type="NCBI Taxonomy" id="1123366"/>
    <lineage>
        <taxon>Bacteria</taxon>
        <taxon>Pseudomonadati</taxon>
        <taxon>Pseudomonadota</taxon>
        <taxon>Alphaproteobacteria</taxon>
        <taxon>Rhodospirillales</taxon>
        <taxon>Thalassospiraceae</taxon>
        <taxon>Thalassospira</taxon>
    </lineage>
</organism>
<accession>A0AB72UJC2</accession>
<dbReference type="KEGG" id="txi:TH3_21728"/>
<sequence>MTFLHTIISSANQLKMKLEQFTRFLEIRTSRIAGIVISVQFIAALCGQANATQPPDSVTSDQLTFQGGTDRHKGKKEIPAPESKDLTYTKRQTLKTIRANRNSAQQRLCVIWARSVHEIRACFDE</sequence>
<name>A0AB72UJC2_9PROT</name>
<feature type="compositionally biased region" description="Polar residues" evidence="1">
    <location>
        <begin position="51"/>
        <end position="67"/>
    </location>
</feature>
<evidence type="ECO:0000313" key="3">
    <source>
        <dbReference type="Proteomes" id="UP000007127"/>
    </source>
</evidence>
<keyword evidence="2" id="KW-0614">Plasmid</keyword>
<dbReference type="AlphaFoldDB" id="A0AB72UJC2"/>
<gene>
    <name evidence="2" type="ORF">TH3_21728</name>
</gene>
<reference evidence="2 3" key="1">
    <citation type="journal article" date="2012" name="J. Bacteriol.">
        <title>Genome sequence of Thalassospira xiamenensis type strain M-5.</title>
        <authorList>
            <person name="Lai Q."/>
            <person name="Shao Z."/>
        </authorList>
    </citation>
    <scope>NUCLEOTIDE SEQUENCE [LARGE SCALE GENOMIC DNA]</scope>
    <source>
        <strain evidence="2 3">M-5</strain>
    </source>
</reference>
<evidence type="ECO:0000313" key="2">
    <source>
        <dbReference type="EMBL" id="AJD54418.1"/>
    </source>
</evidence>
<protein>
    <submittedName>
        <fullName evidence="2">Uncharacterized protein</fullName>
    </submittedName>
</protein>